<protein>
    <submittedName>
        <fullName evidence="2">Uncharacterized protein</fullName>
    </submittedName>
</protein>
<name>A0A225V2I9_9STRA</name>
<evidence type="ECO:0000313" key="2">
    <source>
        <dbReference type="EMBL" id="OWZ00136.1"/>
    </source>
</evidence>
<evidence type="ECO:0000256" key="1">
    <source>
        <dbReference type="SAM" id="MobiDB-lite"/>
    </source>
</evidence>
<organism evidence="2 3">
    <name type="scientific">Phytophthora megakarya</name>
    <dbReference type="NCBI Taxonomy" id="4795"/>
    <lineage>
        <taxon>Eukaryota</taxon>
        <taxon>Sar</taxon>
        <taxon>Stramenopiles</taxon>
        <taxon>Oomycota</taxon>
        <taxon>Peronosporomycetes</taxon>
        <taxon>Peronosporales</taxon>
        <taxon>Peronosporaceae</taxon>
        <taxon>Phytophthora</taxon>
    </lineage>
</organism>
<gene>
    <name evidence="2" type="ORF">PHMEG_00028746</name>
</gene>
<dbReference type="AlphaFoldDB" id="A0A225V2I9"/>
<comment type="caution">
    <text evidence="2">The sequence shown here is derived from an EMBL/GenBank/DDBJ whole genome shotgun (WGS) entry which is preliminary data.</text>
</comment>
<keyword evidence="3" id="KW-1185">Reference proteome</keyword>
<dbReference type="Proteomes" id="UP000198211">
    <property type="component" value="Unassembled WGS sequence"/>
</dbReference>
<accession>A0A225V2I9</accession>
<dbReference type="EMBL" id="NBNE01007862">
    <property type="protein sequence ID" value="OWZ00136.1"/>
    <property type="molecule type" value="Genomic_DNA"/>
</dbReference>
<feature type="region of interest" description="Disordered" evidence="1">
    <location>
        <begin position="1"/>
        <end position="27"/>
    </location>
</feature>
<dbReference type="STRING" id="4795.A0A225V2I9"/>
<proteinExistence type="predicted"/>
<feature type="region of interest" description="Disordered" evidence="1">
    <location>
        <begin position="221"/>
        <end position="243"/>
    </location>
</feature>
<reference evidence="3" key="1">
    <citation type="submission" date="2017-03" db="EMBL/GenBank/DDBJ databases">
        <title>Phytopthora megakarya and P. palmivora, two closely related causual agents of cacao black pod achieved similar genome size and gene model numbers by different mechanisms.</title>
        <authorList>
            <person name="Ali S."/>
            <person name="Shao J."/>
            <person name="Larry D.J."/>
            <person name="Kronmiller B."/>
            <person name="Shen D."/>
            <person name="Strem M.D."/>
            <person name="Melnick R.L."/>
            <person name="Guiltinan M.J."/>
            <person name="Tyler B.M."/>
            <person name="Meinhardt L.W."/>
            <person name="Bailey B.A."/>
        </authorList>
    </citation>
    <scope>NUCLEOTIDE SEQUENCE [LARGE SCALE GENOMIC DNA]</scope>
    <source>
        <strain evidence="3">zdho120</strain>
    </source>
</reference>
<sequence>MASMANHLRLQEYSRPRDASSSLLREPHLSDKDAGRWVEANKRNDTSATNLLDMVTSPRPLALAASTHAVPSGDVRIHVKSSQSAGKLDGQESNLLGRKFTIKHQPPLAIKFYLDIFEIRSTATANAFSMSLAKLGAPPLALTLKDVNIQAQVITPTWCFYVGQEQPPACPITRGFVTNQLVYGRNIFIVREKRSPAPPQRSVRLKQSPYAMVLPTRLVGRKHQPGHSDVSAGAPSELNTTSI</sequence>
<evidence type="ECO:0000313" key="3">
    <source>
        <dbReference type="Proteomes" id="UP000198211"/>
    </source>
</evidence>
<feature type="compositionally biased region" description="Basic and acidic residues" evidence="1">
    <location>
        <begin position="9"/>
        <end position="18"/>
    </location>
</feature>